<dbReference type="RefSeq" id="WP_080050391.1">
    <property type="nucleotide sequence ID" value="NZ_CP020100.1"/>
</dbReference>
<reference evidence="1 2" key="1">
    <citation type="submission" date="2017-03" db="EMBL/GenBank/DDBJ databases">
        <title>Complete genome sequence of the novel DNRA strain Pseudomonas sp. S-6-2 isolated from Chinese polluted river sediment. Journal of Biotechnology.</title>
        <authorList>
            <person name="Li J."/>
            <person name="Xiang F."/>
            <person name="Wang L."/>
            <person name="Xi L."/>
            <person name="Liu J."/>
        </authorList>
    </citation>
    <scope>NUCLEOTIDE SEQUENCE [LARGE SCALE GENOMIC DNA]</scope>
    <source>
        <strain evidence="1 2">S-6-2</strain>
    </source>
</reference>
<evidence type="ECO:0000313" key="1">
    <source>
        <dbReference type="EMBL" id="AQZ95523.1"/>
    </source>
</evidence>
<accession>A0A1V0B6F0</accession>
<name>A0A1V0B6F0_9GAMM</name>
<dbReference type="Proteomes" id="UP000243488">
    <property type="component" value="Chromosome"/>
</dbReference>
<dbReference type="AlphaFoldDB" id="A0A1V0B6F0"/>
<evidence type="ECO:0008006" key="3">
    <source>
        <dbReference type="Google" id="ProtNLM"/>
    </source>
</evidence>
<sequence length="738" mass="77309">MNIFKQWPALLLGALGLGVGLAGSAYAGLQDFDRGPYTPASGGYPLWYMDEENVTLELCRTRATSSRAGGGLMCMISAEGDEYDENFPLVFPDNWPGELFWFLAEASIPAAGNSGYELETFTAALEAAFTDDVPVDGDQVSFGRIRIRASIPQPGIYTVTHPYGVDVFNITTTGRRAINMTRDIGISAGDFSGALSSDIGPFLHSVNGPYEEVEPETGNVATFIGDPNLSEEVVGSPFDTNFVRIEGPAGTIQTNVFTVFGKVFNQQQPLALEVERASYKRNANGTRVEVFAGSNANAEVCFRESLALVGDPGSPCLIDMVADGNGRFFAHNSNADELPDVVVVTASDPSGVYSPSSSSKRLIDVVKVDQAHYSWADNSLSISARSSDEQEVPDLFAEGYGRLSKSGVLQTLVIEGLSQPPASIRVVSSAGGSDSELVSISGQAPDMGGNQPPVAVNDSAQTSAGVPVLISVLANDSDPDGDLPLSVVSLTQPDVGSVALSGSTAVVYTPPASVDGVTVTSFTYRARDIRGAESEPATVTVTINPNQSPVAVNDSAISQANTITIDVLANDSDPENNVPLSVVNLTQPPAGQGSVSTDGSIVTYVPPATVTSTFTTSFTYQAMDTLGAVSNVATVSVEVRPPPAVGEVINVTQALLRERSNDRHSWELRGTTSQVAGNTISVEVATVNGPFSLGNATLTPTGQWRISANTTGLTPTTPATATIRSALGTVLTVELEVR</sequence>
<organism evidence="1 2">
    <name type="scientific">Halopseudomonas phragmitis</name>
    <dbReference type="NCBI Taxonomy" id="1931241"/>
    <lineage>
        <taxon>Bacteria</taxon>
        <taxon>Pseudomonadati</taxon>
        <taxon>Pseudomonadota</taxon>
        <taxon>Gammaproteobacteria</taxon>
        <taxon>Pseudomonadales</taxon>
        <taxon>Pseudomonadaceae</taxon>
        <taxon>Halopseudomonas</taxon>
    </lineage>
</organism>
<dbReference type="Gene3D" id="2.60.40.3440">
    <property type="match status" value="1"/>
</dbReference>
<proteinExistence type="predicted"/>
<keyword evidence="2" id="KW-1185">Reference proteome</keyword>
<gene>
    <name evidence="1" type="ORF">BVH74_12515</name>
</gene>
<dbReference type="KEGG" id="ppha:BVH74_12515"/>
<dbReference type="Pfam" id="PF17963">
    <property type="entry name" value="Big_9"/>
    <property type="match status" value="2"/>
</dbReference>
<dbReference type="STRING" id="1931241.BVH74_12515"/>
<evidence type="ECO:0000313" key="2">
    <source>
        <dbReference type="Proteomes" id="UP000243488"/>
    </source>
</evidence>
<protein>
    <recommendedName>
        <fullName evidence="3">RapA2 cadherin-like domain-containing protein</fullName>
    </recommendedName>
</protein>
<dbReference type="EMBL" id="CP020100">
    <property type="protein sequence ID" value="AQZ95523.1"/>
    <property type="molecule type" value="Genomic_DNA"/>
</dbReference>